<protein>
    <submittedName>
        <fullName evidence="9">Cytochrome c class I</fullName>
    </submittedName>
</protein>
<keyword evidence="5 6" id="KW-0408">Iron</keyword>
<gene>
    <name evidence="9" type="ordered locus">Slit_1353</name>
</gene>
<comment type="PTM">
    <text evidence="6">Binds 1 heme c group covalently per subunit.</text>
</comment>
<dbReference type="AlphaFoldDB" id="D5CRK4"/>
<keyword evidence="10" id="KW-1185">Reference proteome</keyword>
<dbReference type="HOGENOM" id="CLU_133112_1_1_4"/>
<evidence type="ECO:0000256" key="2">
    <source>
        <dbReference type="ARBA" id="ARBA00022617"/>
    </source>
</evidence>
<feature type="signal peptide" evidence="7">
    <location>
        <begin position="1"/>
        <end position="22"/>
    </location>
</feature>
<evidence type="ECO:0000256" key="1">
    <source>
        <dbReference type="ARBA" id="ARBA00022448"/>
    </source>
</evidence>
<evidence type="ECO:0000256" key="5">
    <source>
        <dbReference type="ARBA" id="ARBA00023004"/>
    </source>
</evidence>
<keyword evidence="3 6" id="KW-0479">Metal-binding</keyword>
<dbReference type="KEGG" id="slt:Slit_1353"/>
<feature type="domain" description="Cytochrome c" evidence="8">
    <location>
        <begin position="13"/>
        <end position="124"/>
    </location>
</feature>
<dbReference type="InterPro" id="IPR009056">
    <property type="entry name" value="Cyt_c-like_dom"/>
</dbReference>
<dbReference type="GO" id="GO:0020037">
    <property type="term" value="F:heme binding"/>
    <property type="evidence" value="ECO:0007669"/>
    <property type="project" value="InterPro"/>
</dbReference>
<dbReference type="OrthoDB" id="9811281at2"/>
<accession>D5CRK4</accession>
<sequence length="125" mass="12956" precursor="true">MKSFIVNITVAAGLMIAGSAMAAEMPAVAKKNGCTACHAIDHKVVGPAWADVAKKYKGATTYKYSNNGSAAADAKEYPLVEGLMVKVSKGGHGNWGSAAMVPNDPSGKKQGDMKELVEFILGLAK</sequence>
<dbReference type="Proteomes" id="UP000001625">
    <property type="component" value="Chromosome"/>
</dbReference>
<proteinExistence type="predicted"/>
<evidence type="ECO:0000256" key="4">
    <source>
        <dbReference type="ARBA" id="ARBA00022982"/>
    </source>
</evidence>
<dbReference type="InterPro" id="IPR036909">
    <property type="entry name" value="Cyt_c-like_dom_sf"/>
</dbReference>
<evidence type="ECO:0000313" key="9">
    <source>
        <dbReference type="EMBL" id="ADE11590.1"/>
    </source>
</evidence>
<organism evidence="9 10">
    <name type="scientific">Sideroxydans lithotrophicus (strain ES-1)</name>
    <dbReference type="NCBI Taxonomy" id="580332"/>
    <lineage>
        <taxon>Bacteria</taxon>
        <taxon>Pseudomonadati</taxon>
        <taxon>Pseudomonadota</taxon>
        <taxon>Betaproteobacteria</taxon>
        <taxon>Nitrosomonadales</taxon>
        <taxon>Gallionellaceae</taxon>
        <taxon>Sideroxydans</taxon>
    </lineage>
</organism>
<evidence type="ECO:0000256" key="7">
    <source>
        <dbReference type="SAM" id="SignalP"/>
    </source>
</evidence>
<keyword evidence="2 6" id="KW-0349">Heme</keyword>
<dbReference type="Gene3D" id="1.10.760.10">
    <property type="entry name" value="Cytochrome c-like domain"/>
    <property type="match status" value="1"/>
</dbReference>
<dbReference type="Pfam" id="PF00034">
    <property type="entry name" value="Cytochrom_C"/>
    <property type="match status" value="1"/>
</dbReference>
<feature type="chain" id="PRO_5003070518" evidence="7">
    <location>
        <begin position="23"/>
        <end position="125"/>
    </location>
</feature>
<dbReference type="RefSeq" id="WP_013029488.1">
    <property type="nucleotide sequence ID" value="NC_013959.1"/>
</dbReference>
<dbReference type="InterPro" id="IPR002324">
    <property type="entry name" value="Cyt_c_ID"/>
</dbReference>
<keyword evidence="1" id="KW-0813">Transport</keyword>
<dbReference type="PROSITE" id="PS51007">
    <property type="entry name" value="CYTC"/>
    <property type="match status" value="1"/>
</dbReference>
<evidence type="ECO:0000313" key="10">
    <source>
        <dbReference type="Proteomes" id="UP000001625"/>
    </source>
</evidence>
<keyword evidence="4" id="KW-0249">Electron transport</keyword>
<dbReference type="GO" id="GO:0009055">
    <property type="term" value="F:electron transfer activity"/>
    <property type="evidence" value="ECO:0007669"/>
    <property type="project" value="InterPro"/>
</dbReference>
<dbReference type="STRING" id="580332.Slit_1353"/>
<evidence type="ECO:0000259" key="8">
    <source>
        <dbReference type="PROSITE" id="PS51007"/>
    </source>
</evidence>
<feature type="binding site" description="axial binding residue" evidence="6">
    <location>
        <position position="38"/>
    </location>
    <ligand>
        <name>heme c</name>
        <dbReference type="ChEBI" id="CHEBI:61717"/>
    </ligand>
    <ligandPart>
        <name>Fe</name>
        <dbReference type="ChEBI" id="CHEBI:18248"/>
    </ligandPart>
</feature>
<evidence type="ECO:0000256" key="3">
    <source>
        <dbReference type="ARBA" id="ARBA00022723"/>
    </source>
</evidence>
<keyword evidence="7" id="KW-0732">Signal</keyword>
<dbReference type="GO" id="GO:0005506">
    <property type="term" value="F:iron ion binding"/>
    <property type="evidence" value="ECO:0007669"/>
    <property type="project" value="InterPro"/>
</dbReference>
<dbReference type="EMBL" id="CP001965">
    <property type="protein sequence ID" value="ADE11590.1"/>
    <property type="molecule type" value="Genomic_DNA"/>
</dbReference>
<dbReference type="SUPFAM" id="SSF46626">
    <property type="entry name" value="Cytochrome c"/>
    <property type="match status" value="1"/>
</dbReference>
<evidence type="ECO:0000256" key="6">
    <source>
        <dbReference type="PIRSR" id="PIRSR602324-1"/>
    </source>
</evidence>
<feature type="binding site" description="covalent" evidence="6">
    <location>
        <position position="34"/>
    </location>
    <ligand>
        <name>heme c</name>
        <dbReference type="ChEBI" id="CHEBI:61717"/>
    </ligand>
</feature>
<dbReference type="eggNOG" id="COG4654">
    <property type="taxonomic scope" value="Bacteria"/>
</dbReference>
<feature type="binding site" description="covalent" evidence="6">
    <location>
        <position position="100"/>
    </location>
    <ligand>
        <name>heme c</name>
        <dbReference type="ChEBI" id="CHEBI:61717"/>
    </ligand>
</feature>
<dbReference type="PRINTS" id="PR00606">
    <property type="entry name" value="CYTCHROMECID"/>
</dbReference>
<reference evidence="9 10" key="1">
    <citation type="submission" date="2010-03" db="EMBL/GenBank/DDBJ databases">
        <title>Complete sequence of Sideroxydans lithotrophicus ES-1.</title>
        <authorList>
            <consortium name="US DOE Joint Genome Institute"/>
            <person name="Lucas S."/>
            <person name="Copeland A."/>
            <person name="Lapidus A."/>
            <person name="Cheng J.-F."/>
            <person name="Bruce D."/>
            <person name="Goodwin L."/>
            <person name="Pitluck S."/>
            <person name="Munk A.C."/>
            <person name="Detter J.C."/>
            <person name="Han C."/>
            <person name="Tapia R."/>
            <person name="Larimer F."/>
            <person name="Land M."/>
            <person name="Hauser L."/>
            <person name="Kyrpides N."/>
            <person name="Ivanova N."/>
            <person name="Emerson D."/>
            <person name="Woyke T."/>
        </authorList>
    </citation>
    <scope>NUCLEOTIDE SEQUENCE [LARGE SCALE GENOMIC DNA]</scope>
    <source>
        <strain evidence="9 10">ES-1</strain>
    </source>
</reference>
<name>D5CRK4_SIDLE</name>